<dbReference type="GO" id="GO:0031966">
    <property type="term" value="C:mitochondrial membrane"/>
    <property type="evidence" value="ECO:0007669"/>
    <property type="project" value="UniProtKB-SubCell"/>
</dbReference>
<protein>
    <recommendedName>
        <fullName evidence="1 2">NADH-ubiquinone oxidoreductase chain 6</fullName>
        <ecNumber evidence="2">7.1.1.2</ecNumber>
    </recommendedName>
</protein>
<comment type="similarity">
    <text evidence="2">Belongs to the complex I subunit 6 family.</text>
</comment>
<comment type="catalytic activity">
    <reaction evidence="2">
        <text>a ubiquinone + NADH + 5 H(+)(in) = a ubiquinol + NAD(+) + 4 H(+)(out)</text>
        <dbReference type="Rhea" id="RHEA:29091"/>
        <dbReference type="Rhea" id="RHEA-COMP:9565"/>
        <dbReference type="Rhea" id="RHEA-COMP:9566"/>
        <dbReference type="ChEBI" id="CHEBI:15378"/>
        <dbReference type="ChEBI" id="CHEBI:16389"/>
        <dbReference type="ChEBI" id="CHEBI:17976"/>
        <dbReference type="ChEBI" id="CHEBI:57540"/>
        <dbReference type="ChEBI" id="CHEBI:57945"/>
        <dbReference type="EC" id="7.1.1.2"/>
    </reaction>
</comment>
<name>A0A6C0FCS6_9ECHI</name>
<dbReference type="Pfam" id="PF00499">
    <property type="entry name" value="Oxidored_q3"/>
    <property type="match status" value="1"/>
</dbReference>
<geneLocation type="mitochondrion" evidence="3"/>
<dbReference type="GO" id="GO:0008137">
    <property type="term" value="F:NADH dehydrogenase (ubiquinone) activity"/>
    <property type="evidence" value="ECO:0007669"/>
    <property type="project" value="UniProtKB-UniRule"/>
</dbReference>
<dbReference type="AlphaFoldDB" id="A0A6C0FCS6"/>
<proteinExistence type="inferred from homology"/>
<organism evidence="3">
    <name type="scientific">Ophiarachnella gorgonia</name>
    <dbReference type="NCBI Taxonomy" id="1365872"/>
    <lineage>
        <taxon>Eukaryota</taxon>
        <taxon>Metazoa</taxon>
        <taxon>Echinodermata</taxon>
        <taxon>Eleutherozoa</taxon>
        <taxon>Asterozoa</taxon>
        <taxon>Ophiuroidea</taxon>
        <taxon>Myophiuroidea</taxon>
        <taxon>Metophiurida</taxon>
        <taxon>Ophintegrida</taxon>
        <taxon>Amphilepidida</taxon>
        <taxon>Ophiurina</taxon>
        <taxon>Ophiodermatina</taxon>
        <taxon>Ophiodermatidae</taxon>
        <taxon>Ophiarachnella</taxon>
    </lineage>
</organism>
<keyword evidence="2" id="KW-0679">Respiratory chain</keyword>
<feature type="transmembrane region" description="Helical" evidence="2">
    <location>
        <begin position="84"/>
        <end position="103"/>
    </location>
</feature>
<keyword evidence="2" id="KW-0520">NAD</keyword>
<sequence>MWLIFFSSLIIVSSLVIFFSGSPYFALFGVLLQALAFSMFLCFYGFPFFGLLIVLIYVGGMLIVFLFSTILCAERFPEIKGFELFIFWFGLSFLFCPLIGSWEPSLLGFSYTAISSELELGEIFGLLGIFTFLVALVLLLALIVVLSLGFEHTKLSLRKL</sequence>
<evidence type="ECO:0000256" key="2">
    <source>
        <dbReference type="RuleBase" id="RU004430"/>
    </source>
</evidence>
<keyword evidence="2" id="KW-0249">Electron transport</keyword>
<dbReference type="InterPro" id="IPR042106">
    <property type="entry name" value="Nuo/plastoQ_OxRdtase_6_NuoJ"/>
</dbReference>
<accession>A0A6C0FCS6</accession>
<dbReference type="EC" id="7.1.1.2" evidence="2"/>
<dbReference type="EMBL" id="MK343097">
    <property type="protein sequence ID" value="QHT54256.1"/>
    <property type="molecule type" value="Genomic_DNA"/>
</dbReference>
<reference evidence="3" key="1">
    <citation type="journal article" date="2019" name="Mar. Biol. Res.">
        <title>Mitochondrial gene rearrangement and phylogenetic relationships in the Amphilepidida and Ophiacanthida (Echinodermata, Ophiuroidea).</title>
        <authorList>
            <person name="Lee T."/>
            <person name="Bae Y.J."/>
            <person name="Shin S."/>
        </authorList>
    </citation>
    <scope>NUCLEOTIDE SEQUENCE</scope>
</reference>
<keyword evidence="2 3" id="KW-0496">Mitochondrion</keyword>
<comment type="function">
    <text evidence="2">Core subunit of the mitochondrial membrane respiratory chain NADH dehydrogenase (Complex I) which catalyzes electron transfer from NADH through the respiratory chain, using ubiquinone as an electron acceptor. Essential for the catalytic activity and assembly of complex I.</text>
</comment>
<feature type="transmembrane region" description="Helical" evidence="2">
    <location>
        <begin position="46"/>
        <end position="72"/>
    </location>
</feature>
<keyword evidence="2" id="KW-1133">Transmembrane helix</keyword>
<keyword evidence="2" id="KW-0472">Membrane</keyword>
<dbReference type="GeneID" id="44152913"/>
<evidence type="ECO:0000256" key="1">
    <source>
        <dbReference type="ARBA" id="ARBA00021095"/>
    </source>
</evidence>
<feature type="transmembrane region" description="Helical" evidence="2">
    <location>
        <begin position="123"/>
        <end position="150"/>
    </location>
</feature>
<dbReference type="Gene3D" id="1.20.120.1200">
    <property type="entry name" value="NADH-ubiquinone/plastoquinone oxidoreductase chain 6, subunit NuoJ"/>
    <property type="match status" value="1"/>
</dbReference>
<evidence type="ECO:0000313" key="3">
    <source>
        <dbReference type="EMBL" id="QHT54256.1"/>
    </source>
</evidence>
<keyword evidence="2" id="KW-0813">Transport</keyword>
<comment type="subcellular location">
    <subcellularLocation>
        <location evidence="2">Mitochondrion membrane</location>
        <topology evidence="2">Multi-pass membrane protein</topology>
    </subcellularLocation>
</comment>
<dbReference type="InterPro" id="IPR001457">
    <property type="entry name" value="NADH_UbQ/plastoQ_OxRdtase_su6"/>
</dbReference>
<gene>
    <name evidence="3" type="primary">ND6</name>
</gene>
<dbReference type="CTD" id="4541"/>
<keyword evidence="2" id="KW-0812">Transmembrane</keyword>
<dbReference type="RefSeq" id="YP_009732649.1">
    <property type="nucleotide sequence ID" value="NC_046053.1"/>
</dbReference>
<keyword evidence="2" id="KW-0830">Ubiquinone</keyword>
<keyword evidence="2" id="KW-1278">Translocase</keyword>